<comment type="cofactor">
    <cofactor evidence="8">
        <name>a divalent metal cation</name>
        <dbReference type="ChEBI" id="CHEBI:60240"/>
    </cofactor>
</comment>
<dbReference type="GO" id="GO:0008821">
    <property type="term" value="F:crossover junction DNA endonuclease activity"/>
    <property type="evidence" value="ECO:0007669"/>
    <property type="project" value="TreeGrafter"/>
</dbReference>
<dbReference type="Gene3D" id="3.30.40.10">
    <property type="entry name" value="Zinc/RING finger domain, C3HC4 (zinc finger)"/>
    <property type="match status" value="1"/>
</dbReference>
<evidence type="ECO:0000256" key="6">
    <source>
        <dbReference type="ARBA" id="ARBA00023204"/>
    </source>
</evidence>
<comment type="caution">
    <text evidence="8">Lacks conserved residue(s) required for the propagation of feature annotation.</text>
</comment>
<dbReference type="GO" id="GO:0017108">
    <property type="term" value="F:5'-flap endonuclease activity"/>
    <property type="evidence" value="ECO:0007669"/>
    <property type="project" value="InterPro"/>
</dbReference>
<dbReference type="Proteomes" id="UP000029964">
    <property type="component" value="Unassembled WGS sequence"/>
</dbReference>
<evidence type="ECO:0000313" key="12">
    <source>
        <dbReference type="Proteomes" id="UP000029964"/>
    </source>
</evidence>
<dbReference type="InterPro" id="IPR050381">
    <property type="entry name" value="SLX1_endonuclease"/>
</dbReference>
<comment type="subunit">
    <text evidence="8">Forms a heterodimer with SLX4.</text>
</comment>
<evidence type="ECO:0000256" key="1">
    <source>
        <dbReference type="ARBA" id="ARBA00022722"/>
    </source>
</evidence>
<dbReference type="OrthoDB" id="24645at2759"/>
<proteinExistence type="inferred from homology"/>
<protein>
    <submittedName>
        <fullName evidence="11">Structure-specific endonuclease subunit-like protein</fullName>
    </submittedName>
</protein>
<evidence type="ECO:0000256" key="4">
    <source>
        <dbReference type="ARBA" id="ARBA00022801"/>
    </source>
</evidence>
<evidence type="ECO:0000256" key="3">
    <source>
        <dbReference type="ARBA" id="ARBA00022763"/>
    </source>
</evidence>
<evidence type="ECO:0000256" key="5">
    <source>
        <dbReference type="ARBA" id="ARBA00023172"/>
    </source>
</evidence>
<keyword evidence="2 8" id="KW-0255">Endonuclease</keyword>
<keyword evidence="1 8" id="KW-0540">Nuclease</keyword>
<feature type="domain" description="GIY-YIG" evidence="10">
    <location>
        <begin position="10"/>
        <end position="92"/>
    </location>
</feature>
<dbReference type="EMBL" id="JPKY01000018">
    <property type="protein sequence ID" value="KFH46568.1"/>
    <property type="molecule type" value="Genomic_DNA"/>
</dbReference>
<dbReference type="GO" id="GO:0033557">
    <property type="term" value="C:Slx1-Slx4 complex"/>
    <property type="evidence" value="ECO:0007669"/>
    <property type="project" value="UniProtKB-UniRule"/>
</dbReference>
<keyword evidence="6 8" id="KW-0234">DNA repair</keyword>
<dbReference type="Pfam" id="PF01541">
    <property type="entry name" value="GIY-YIG"/>
    <property type="match status" value="1"/>
</dbReference>
<dbReference type="InterPro" id="IPR048749">
    <property type="entry name" value="SLX1_C"/>
</dbReference>
<comment type="subcellular location">
    <subcellularLocation>
        <location evidence="8">Nucleus</location>
    </subcellularLocation>
</comment>
<dbReference type="PANTHER" id="PTHR20208">
    <property type="entry name" value="STRUCTURE-SPECIFIC ENDONUCLEASE SUBUNIT SLX1"/>
    <property type="match status" value="1"/>
</dbReference>
<dbReference type="InterPro" id="IPR035901">
    <property type="entry name" value="GIY-YIG_endonuc_sf"/>
</dbReference>
<organism evidence="11 12">
    <name type="scientific">Hapsidospora chrysogenum (strain ATCC 11550 / CBS 779.69 / DSM 880 / IAM 14645 / JCM 23072 / IMI 49137)</name>
    <name type="common">Acremonium chrysogenum</name>
    <dbReference type="NCBI Taxonomy" id="857340"/>
    <lineage>
        <taxon>Eukaryota</taxon>
        <taxon>Fungi</taxon>
        <taxon>Dikarya</taxon>
        <taxon>Ascomycota</taxon>
        <taxon>Pezizomycotina</taxon>
        <taxon>Sordariomycetes</taxon>
        <taxon>Hypocreomycetidae</taxon>
        <taxon>Hypocreales</taxon>
        <taxon>Bionectriaceae</taxon>
        <taxon>Hapsidospora</taxon>
    </lineage>
</organism>
<dbReference type="HAMAP" id="MF_03100">
    <property type="entry name" value="Endonuc_su_Slx1"/>
    <property type="match status" value="1"/>
</dbReference>
<keyword evidence="12" id="KW-1185">Reference proteome</keyword>
<comment type="similarity">
    <text evidence="8">Belongs to the SLX1 family.</text>
</comment>
<sequence>MAGTTKPLPALYTVYVLRSTVRRASLYIGSTPNPPRRLKQHNGEAKGGAARTSRQSLRPWEMIALVSGFPSTVAALKFEWALTNPHLSLHIPDESRLALSTQTKKNGMPRRPAHSLKSIMSNIHLLTGVPSFARWPLNLHFLSKDARAAWDNWLKTAQKSARADLRIFEDYGHSTGTAPEGSSPTPTGIHALPLDYSPMKDYVEKAYNVVLFEREGQCVHCREDLEPGNGLYPMCPNDGCEAMGHLTCWSGDALGRSDDGSVLPSLCKCPSCGSEIRWGDMMKELSLRVRGPKEVGKLLTKKKAREKKAP</sequence>
<dbReference type="InterPro" id="IPR013083">
    <property type="entry name" value="Znf_RING/FYVE/PHD"/>
</dbReference>
<keyword evidence="3 8" id="KW-0227">DNA damage</keyword>
<keyword evidence="4 8" id="KW-0378">Hydrolase</keyword>
<dbReference type="PROSITE" id="PS50164">
    <property type="entry name" value="GIY_YIG"/>
    <property type="match status" value="1"/>
</dbReference>
<dbReference type="InterPro" id="IPR000305">
    <property type="entry name" value="GIY-YIG_endonuc"/>
</dbReference>
<accession>A0A086TB36</accession>
<keyword evidence="5 8" id="KW-0233">DNA recombination</keyword>
<keyword evidence="7 8" id="KW-0539">Nucleus</keyword>
<comment type="caution">
    <text evidence="11">The sequence shown here is derived from an EMBL/GenBank/DDBJ whole genome shotgun (WGS) entry which is preliminary data.</text>
</comment>
<reference evidence="12" key="1">
    <citation type="journal article" date="2014" name="Genome Announc.">
        <title>Genome sequence and annotation of Acremonium chrysogenum, producer of the beta-lactam antibiotic cephalosporin C.</title>
        <authorList>
            <person name="Terfehr D."/>
            <person name="Dahlmann T.A."/>
            <person name="Specht T."/>
            <person name="Zadra I."/>
            <person name="Kuernsteiner H."/>
            <person name="Kueck U."/>
        </authorList>
    </citation>
    <scope>NUCLEOTIDE SEQUENCE [LARGE SCALE GENOMIC DNA]</scope>
    <source>
        <strain evidence="12">ATCC 11550 / CBS 779.69 / DSM 880 / IAM 14645 / JCM 23072 / IMI 49137</strain>
    </source>
</reference>
<feature type="region of interest" description="Disordered" evidence="9">
    <location>
        <begin position="27"/>
        <end position="53"/>
    </location>
</feature>
<comment type="function">
    <text evidence="8">Catalytic subunit of the SLX1-SLX4 structure-specific endonuclease that resolves DNA secondary structures generated during DNA repair and recombination. Has endonuclease activity towards branched DNA substrates, introducing single-strand cuts in duplex DNA close to junctions with ss-DNA.</text>
</comment>
<dbReference type="PANTHER" id="PTHR20208:SF10">
    <property type="entry name" value="STRUCTURE-SPECIFIC ENDONUCLEASE SUBUNIT SLX1"/>
    <property type="match status" value="1"/>
</dbReference>
<gene>
    <name evidence="11" type="ORF">ACRE_026760</name>
</gene>
<evidence type="ECO:0000256" key="2">
    <source>
        <dbReference type="ARBA" id="ARBA00022759"/>
    </source>
</evidence>
<evidence type="ECO:0000259" key="10">
    <source>
        <dbReference type="PROSITE" id="PS50164"/>
    </source>
</evidence>
<dbReference type="HOGENOM" id="CLU_030739_1_1_1"/>
<dbReference type="Gene3D" id="3.40.1440.10">
    <property type="entry name" value="GIY-YIG endonuclease"/>
    <property type="match status" value="1"/>
</dbReference>
<evidence type="ECO:0000256" key="7">
    <source>
        <dbReference type="ARBA" id="ARBA00023242"/>
    </source>
</evidence>
<dbReference type="Pfam" id="PF21202">
    <property type="entry name" value="SLX1_C"/>
    <property type="match status" value="1"/>
</dbReference>
<evidence type="ECO:0000256" key="8">
    <source>
        <dbReference type="HAMAP-Rule" id="MF_03100"/>
    </source>
</evidence>
<dbReference type="AlphaFoldDB" id="A0A086TB36"/>
<evidence type="ECO:0000256" key="9">
    <source>
        <dbReference type="SAM" id="MobiDB-lite"/>
    </source>
</evidence>
<evidence type="ECO:0000313" key="11">
    <source>
        <dbReference type="EMBL" id="KFH46568.1"/>
    </source>
</evidence>
<dbReference type="CDD" id="cd10455">
    <property type="entry name" value="GIY-YIG_SLX1"/>
    <property type="match status" value="1"/>
</dbReference>
<name>A0A086TB36_HAPC1</name>
<dbReference type="GO" id="GO:0000724">
    <property type="term" value="P:double-strand break repair via homologous recombination"/>
    <property type="evidence" value="ECO:0007669"/>
    <property type="project" value="TreeGrafter"/>
</dbReference>
<dbReference type="InterPro" id="IPR027520">
    <property type="entry name" value="Slx1"/>
</dbReference>
<dbReference type="STRING" id="857340.A0A086TB36"/>